<proteinExistence type="predicted"/>
<accession>A0A2H0RDC7</accession>
<evidence type="ECO:0000313" key="2">
    <source>
        <dbReference type="Proteomes" id="UP000231602"/>
    </source>
</evidence>
<organism evidence="1 2">
    <name type="scientific">Candidatus Wolfebacteria bacterium CG10_big_fil_rev_8_21_14_0_10_31_9</name>
    <dbReference type="NCBI Taxonomy" id="1975070"/>
    <lineage>
        <taxon>Bacteria</taxon>
        <taxon>Candidatus Wolfeibacteriota</taxon>
    </lineage>
</organism>
<dbReference type="Proteomes" id="UP000231602">
    <property type="component" value="Unassembled WGS sequence"/>
</dbReference>
<comment type="caution">
    <text evidence="1">The sequence shown here is derived from an EMBL/GenBank/DDBJ whole genome shotgun (WGS) entry which is preliminary data.</text>
</comment>
<gene>
    <name evidence="1" type="ORF">COV23_00165</name>
</gene>
<dbReference type="EMBL" id="PCXV01000006">
    <property type="protein sequence ID" value="PIR44376.1"/>
    <property type="molecule type" value="Genomic_DNA"/>
</dbReference>
<sequence>MKQHDDDFIQFSEEDADLIEKDAATKKIFDLEDEESKIEDIEELREKESKIIEKNWDDDE</sequence>
<evidence type="ECO:0000313" key="1">
    <source>
        <dbReference type="EMBL" id="PIR44376.1"/>
    </source>
</evidence>
<name>A0A2H0RDC7_9BACT</name>
<dbReference type="AlphaFoldDB" id="A0A2H0RDC7"/>
<protein>
    <submittedName>
        <fullName evidence="1">Uncharacterized protein</fullName>
    </submittedName>
</protein>
<reference evidence="1 2" key="1">
    <citation type="submission" date="2017-09" db="EMBL/GenBank/DDBJ databases">
        <title>Depth-based differentiation of microbial function through sediment-hosted aquifers and enrichment of novel symbionts in the deep terrestrial subsurface.</title>
        <authorList>
            <person name="Probst A.J."/>
            <person name="Ladd B."/>
            <person name="Jarett J.K."/>
            <person name="Geller-Mcgrath D.E."/>
            <person name="Sieber C.M."/>
            <person name="Emerson J.B."/>
            <person name="Anantharaman K."/>
            <person name="Thomas B.C."/>
            <person name="Malmstrom R."/>
            <person name="Stieglmeier M."/>
            <person name="Klingl A."/>
            <person name="Woyke T."/>
            <person name="Ryan C.M."/>
            <person name="Banfield J.F."/>
        </authorList>
    </citation>
    <scope>NUCLEOTIDE SEQUENCE [LARGE SCALE GENOMIC DNA]</scope>
    <source>
        <strain evidence="1">CG10_big_fil_rev_8_21_14_0_10_31_9</strain>
    </source>
</reference>